<proteinExistence type="predicted"/>
<dbReference type="PANTHER" id="PTHR11439">
    <property type="entry name" value="GAG-POL-RELATED RETROTRANSPOSON"/>
    <property type="match status" value="1"/>
</dbReference>
<evidence type="ECO:0000256" key="2">
    <source>
        <dbReference type="SAM" id="Phobius"/>
    </source>
</evidence>
<dbReference type="PANTHER" id="PTHR11439:SF483">
    <property type="entry name" value="PEPTIDE SYNTHASE GLIP-LIKE, PUTATIVE (AFU_ORTHOLOGUE AFUA_3G12920)-RELATED"/>
    <property type="match status" value="1"/>
</dbReference>
<comment type="caution">
    <text evidence="3">The sequence shown here is derived from an EMBL/GenBank/DDBJ whole genome shotgun (WGS) entry which is preliminary data.</text>
</comment>
<reference evidence="3" key="1">
    <citation type="submission" date="2023-10" db="EMBL/GenBank/DDBJ databases">
        <authorList>
            <person name="Chen Y."/>
            <person name="Shah S."/>
            <person name="Dougan E. K."/>
            <person name="Thang M."/>
            <person name="Chan C."/>
        </authorList>
    </citation>
    <scope>NUCLEOTIDE SEQUENCE [LARGE SCALE GENOMIC DNA]</scope>
</reference>
<name>A0ABN9YH59_9DINO</name>
<feature type="compositionally biased region" description="Basic and acidic residues" evidence="1">
    <location>
        <begin position="522"/>
        <end position="540"/>
    </location>
</feature>
<gene>
    <name evidence="3" type="ORF">PCOR1329_LOCUS84593</name>
</gene>
<dbReference type="CDD" id="cd09272">
    <property type="entry name" value="RNase_HI_RT_Ty1"/>
    <property type="match status" value="1"/>
</dbReference>
<protein>
    <submittedName>
        <fullName evidence="3">Uncharacterized protein</fullName>
    </submittedName>
</protein>
<evidence type="ECO:0000313" key="4">
    <source>
        <dbReference type="Proteomes" id="UP001189429"/>
    </source>
</evidence>
<evidence type="ECO:0000256" key="1">
    <source>
        <dbReference type="SAM" id="MobiDB-lite"/>
    </source>
</evidence>
<evidence type="ECO:0000313" key="3">
    <source>
        <dbReference type="EMBL" id="CAK0910398.1"/>
    </source>
</evidence>
<feature type="region of interest" description="Disordered" evidence="1">
    <location>
        <begin position="481"/>
        <end position="545"/>
    </location>
</feature>
<keyword evidence="4" id="KW-1185">Reference proteome</keyword>
<dbReference type="EMBL" id="CAUYUJ010022392">
    <property type="protein sequence ID" value="CAK0910398.1"/>
    <property type="molecule type" value="Genomic_DNA"/>
</dbReference>
<keyword evidence="2" id="KW-0812">Transmembrane</keyword>
<keyword evidence="2" id="KW-0472">Membrane</keyword>
<keyword evidence="2" id="KW-1133">Transmembrane helix</keyword>
<organism evidence="3 4">
    <name type="scientific">Prorocentrum cordatum</name>
    <dbReference type="NCBI Taxonomy" id="2364126"/>
    <lineage>
        <taxon>Eukaryota</taxon>
        <taxon>Sar</taxon>
        <taxon>Alveolata</taxon>
        <taxon>Dinophyceae</taxon>
        <taxon>Prorocentrales</taxon>
        <taxon>Prorocentraceae</taxon>
        <taxon>Prorocentrum</taxon>
    </lineage>
</organism>
<sequence length="651" mass="71527">MAEYGVHSKIRISDCEPGDKHIGGPPIVHEKAGEVAHQHPEDNHQGTPPLAMVRAILSLAASKHDSDGFCWELHKALYGTRLASQLWGENAKATSDDAGGKALNGAPGMFYFPNFGGDGRDATMGVHVDGFTAEGHVATLDQLDDVLSVEYEVTSSPPLGPGHPGVARYLKRVCGYFGSQEGAKVVDTPGTKAIGAPLRNATDPMPTADARKTASAGGLALYLAADRPDIMFASKTIMQDVSKPNYQMNARLMRLARYLDGHQVVVWCYELQDMPKVLRADGDADWAAPTAVARKSTSGGVIRFGNHTWDCYSASQATQALSSGESELYALGSTAARGLQMKFFLSEVGIEIKLVVASDSAAARGMAQRHGERLRLQMFELAKEDTREMVADILTKYVDKDSMAKHLHELNLRMAGTAMVLSTLLATPSAAATSEQCRMVDEGEKLGAGQSGGFPWLLVSLIFVLCLIAYLNGWYVGRRKATSQTAERGPRAAPRGEKTQHEDPIESRQRPPQASTPRPTAKRLEEDRKPRQESPEERTAWRSSDYINEQEYTTREVHRLYETYTVGELRDLLVERSMRLKEGCTRKEELVETASATSPMEMQLVTQMTNKLKDHGIDVKWQARMLASGRRIKKMLATTTEVLNCLQERYG</sequence>
<accession>A0ABN9YH59</accession>
<feature type="compositionally biased region" description="Basic and acidic residues" evidence="1">
    <location>
        <begin position="488"/>
        <end position="509"/>
    </location>
</feature>
<feature type="transmembrane region" description="Helical" evidence="2">
    <location>
        <begin position="453"/>
        <end position="471"/>
    </location>
</feature>
<dbReference type="Proteomes" id="UP001189429">
    <property type="component" value="Unassembled WGS sequence"/>
</dbReference>